<organism evidence="1 2">
    <name type="scientific">Penicillium oxalicum (strain 114-2 / CGMCC 5302)</name>
    <name type="common">Penicillium decumbens</name>
    <dbReference type="NCBI Taxonomy" id="933388"/>
    <lineage>
        <taxon>Eukaryota</taxon>
        <taxon>Fungi</taxon>
        <taxon>Dikarya</taxon>
        <taxon>Ascomycota</taxon>
        <taxon>Pezizomycotina</taxon>
        <taxon>Eurotiomycetes</taxon>
        <taxon>Eurotiomycetidae</taxon>
        <taxon>Eurotiales</taxon>
        <taxon>Aspergillaceae</taxon>
        <taxon>Penicillium</taxon>
    </lineage>
</organism>
<dbReference type="EMBL" id="KB644411">
    <property type="protein sequence ID" value="EPS28368.1"/>
    <property type="molecule type" value="Genomic_DNA"/>
</dbReference>
<name>S8AQW7_PENO1</name>
<accession>S8AQW7</accession>
<dbReference type="HOGENOM" id="CLU_3415237_0_0_1"/>
<sequence>MSGRFGLAVTLVLPSFWSGINDSGKSG</sequence>
<dbReference type="AlphaFoldDB" id="S8AQW7"/>
<proteinExistence type="predicted"/>
<evidence type="ECO:0000313" key="1">
    <source>
        <dbReference type="EMBL" id="EPS28368.1"/>
    </source>
</evidence>
<protein>
    <submittedName>
        <fullName evidence="1">Uncharacterized protein</fullName>
    </submittedName>
</protein>
<reference evidence="1 2" key="1">
    <citation type="journal article" date="2013" name="PLoS ONE">
        <title>Genomic and secretomic analyses reveal unique features of the lignocellulolytic enzyme system of Penicillium decumbens.</title>
        <authorList>
            <person name="Liu G."/>
            <person name="Zhang L."/>
            <person name="Wei X."/>
            <person name="Zou G."/>
            <person name="Qin Y."/>
            <person name="Ma L."/>
            <person name="Li J."/>
            <person name="Zheng H."/>
            <person name="Wang S."/>
            <person name="Wang C."/>
            <person name="Xun L."/>
            <person name="Zhao G.-P."/>
            <person name="Zhou Z."/>
            <person name="Qu Y."/>
        </authorList>
    </citation>
    <scope>NUCLEOTIDE SEQUENCE [LARGE SCALE GENOMIC DNA]</scope>
    <source>
        <strain evidence="2">114-2 / CGMCC 5302</strain>
    </source>
</reference>
<evidence type="ECO:0000313" key="2">
    <source>
        <dbReference type="Proteomes" id="UP000019376"/>
    </source>
</evidence>
<dbReference type="Proteomes" id="UP000019376">
    <property type="component" value="Unassembled WGS sequence"/>
</dbReference>
<gene>
    <name evidence="1" type="ORF">PDE_03314</name>
</gene>
<keyword evidence="2" id="KW-1185">Reference proteome</keyword>